<dbReference type="RefSeq" id="WP_349241163.1">
    <property type="nucleotide sequence ID" value="NZ_JAVTTO010000002.1"/>
</dbReference>
<dbReference type="Proteomes" id="UP001257277">
    <property type="component" value="Unassembled WGS sequence"/>
</dbReference>
<keyword evidence="7" id="KW-1185">Reference proteome</keyword>
<evidence type="ECO:0000259" key="4">
    <source>
        <dbReference type="PROSITE" id="PS50043"/>
    </source>
</evidence>
<evidence type="ECO:0000256" key="3">
    <source>
        <dbReference type="PROSITE-ProRule" id="PRU00169"/>
    </source>
</evidence>
<dbReference type="PROSITE" id="PS50110">
    <property type="entry name" value="RESPONSE_REGULATORY"/>
    <property type="match status" value="1"/>
</dbReference>
<dbReference type="EMBL" id="JAVTTO010000002">
    <property type="protein sequence ID" value="MDT7831908.1"/>
    <property type="molecule type" value="Genomic_DNA"/>
</dbReference>
<evidence type="ECO:0000256" key="2">
    <source>
        <dbReference type="ARBA" id="ARBA00023125"/>
    </source>
</evidence>
<dbReference type="PROSITE" id="PS50043">
    <property type="entry name" value="HTH_LUXR_2"/>
    <property type="match status" value="1"/>
</dbReference>
<dbReference type="SUPFAM" id="SSF46894">
    <property type="entry name" value="C-terminal effector domain of the bipartite response regulators"/>
    <property type="match status" value="1"/>
</dbReference>
<feature type="domain" description="Response regulatory" evidence="5">
    <location>
        <begin position="3"/>
        <end position="119"/>
    </location>
</feature>
<comment type="caution">
    <text evidence="6">The sequence shown here is derived from an EMBL/GenBank/DDBJ whole genome shotgun (WGS) entry which is preliminary data.</text>
</comment>
<proteinExistence type="predicted"/>
<dbReference type="SUPFAM" id="SSF52172">
    <property type="entry name" value="CheY-like"/>
    <property type="match status" value="1"/>
</dbReference>
<dbReference type="Pfam" id="PF00072">
    <property type="entry name" value="Response_reg"/>
    <property type="match status" value="1"/>
</dbReference>
<dbReference type="CDD" id="cd17535">
    <property type="entry name" value="REC_NarL-like"/>
    <property type="match status" value="1"/>
</dbReference>
<keyword evidence="2" id="KW-0238">DNA-binding</keyword>
<dbReference type="Pfam" id="PF00196">
    <property type="entry name" value="GerE"/>
    <property type="match status" value="1"/>
</dbReference>
<dbReference type="PROSITE" id="PS00622">
    <property type="entry name" value="HTH_LUXR_1"/>
    <property type="match status" value="1"/>
</dbReference>
<dbReference type="PANTHER" id="PTHR43214">
    <property type="entry name" value="TWO-COMPONENT RESPONSE REGULATOR"/>
    <property type="match status" value="1"/>
</dbReference>
<dbReference type="InterPro" id="IPR039420">
    <property type="entry name" value="WalR-like"/>
</dbReference>
<gene>
    <name evidence="6" type="ORF">RQM59_05920</name>
</gene>
<dbReference type="InterPro" id="IPR016032">
    <property type="entry name" value="Sig_transdc_resp-reg_C-effctor"/>
</dbReference>
<dbReference type="InterPro" id="IPR011006">
    <property type="entry name" value="CheY-like_superfamily"/>
</dbReference>
<dbReference type="InterPro" id="IPR001789">
    <property type="entry name" value="Sig_transdc_resp-reg_receiver"/>
</dbReference>
<organism evidence="6 7">
    <name type="scientific">Asprobacillus argus</name>
    <dbReference type="NCBI Taxonomy" id="3076534"/>
    <lineage>
        <taxon>Bacteria</taxon>
        <taxon>Pseudomonadati</taxon>
        <taxon>Bacteroidota</taxon>
        <taxon>Flavobacteriia</taxon>
        <taxon>Flavobacteriales</taxon>
        <taxon>Flavobacteriaceae</taxon>
        <taxon>Asprobacillus</taxon>
    </lineage>
</organism>
<dbReference type="SMART" id="SM00421">
    <property type="entry name" value="HTH_LUXR"/>
    <property type="match status" value="1"/>
</dbReference>
<feature type="domain" description="HTH luxR-type" evidence="4">
    <location>
        <begin position="145"/>
        <end position="210"/>
    </location>
</feature>
<evidence type="ECO:0000313" key="7">
    <source>
        <dbReference type="Proteomes" id="UP001257277"/>
    </source>
</evidence>
<name>A0ABU3LFJ0_9FLAO</name>
<reference evidence="6 7" key="1">
    <citation type="submission" date="2023-09" db="EMBL/GenBank/DDBJ databases">
        <title>Novel taxa isolated from Blanes Bay.</title>
        <authorList>
            <person name="Rey-Velasco X."/>
            <person name="Lucena T."/>
        </authorList>
    </citation>
    <scope>NUCLEOTIDE SEQUENCE [LARGE SCALE GENOMIC DNA]</scope>
    <source>
        <strain evidence="6 7">S356</strain>
    </source>
</reference>
<feature type="modified residue" description="4-aspartylphosphate" evidence="3">
    <location>
        <position position="54"/>
    </location>
</feature>
<protein>
    <submittedName>
        <fullName evidence="6">Response regulator transcription factor</fullName>
    </submittedName>
</protein>
<evidence type="ECO:0000256" key="1">
    <source>
        <dbReference type="ARBA" id="ARBA00022553"/>
    </source>
</evidence>
<evidence type="ECO:0000259" key="5">
    <source>
        <dbReference type="PROSITE" id="PS50110"/>
    </source>
</evidence>
<dbReference type="Gene3D" id="3.40.50.2300">
    <property type="match status" value="1"/>
</dbReference>
<dbReference type="PRINTS" id="PR00038">
    <property type="entry name" value="HTHLUXR"/>
</dbReference>
<dbReference type="InterPro" id="IPR000792">
    <property type="entry name" value="Tscrpt_reg_LuxR_C"/>
</dbReference>
<keyword evidence="1 3" id="KW-0597">Phosphoprotein</keyword>
<dbReference type="InterPro" id="IPR058245">
    <property type="entry name" value="NreC/VraR/RcsB-like_REC"/>
</dbReference>
<dbReference type="CDD" id="cd06170">
    <property type="entry name" value="LuxR_C_like"/>
    <property type="match status" value="1"/>
</dbReference>
<evidence type="ECO:0000313" key="6">
    <source>
        <dbReference type="EMBL" id="MDT7831908.1"/>
    </source>
</evidence>
<dbReference type="SMART" id="SM00448">
    <property type="entry name" value="REC"/>
    <property type="match status" value="1"/>
</dbReference>
<sequence length="213" mass="24147">MITIIIAEDHQMLIDGVTSFFEYDEDINIIGTVNNGEELVKLTLLKQPKLVITDIRMPIMDGIQATRKIKEKYPHIKILAMTMFDQPEAIKQMLDAGATGYILKNSGIKMLSKAIQVVAEGETFFDPNVAFNFMNDYIEGNVNVGKTEKVVLSNREKEILQLIANGKTSKEISESLFIAKTTVDTHRKNMIRKLQLTNGNELVKYAIDKKYQF</sequence>
<accession>A0ABU3LFJ0</accession>
<dbReference type="PANTHER" id="PTHR43214:SF43">
    <property type="entry name" value="TWO-COMPONENT RESPONSE REGULATOR"/>
    <property type="match status" value="1"/>
</dbReference>